<feature type="region of interest" description="Disordered" evidence="1">
    <location>
        <begin position="102"/>
        <end position="124"/>
    </location>
</feature>
<reference evidence="2 3" key="1">
    <citation type="submission" date="2024-11" db="EMBL/GenBank/DDBJ databases">
        <title>Chromosome-level genome assembly of the freshwater bivalve Anodonta woodiana.</title>
        <authorList>
            <person name="Chen X."/>
        </authorList>
    </citation>
    <scope>NUCLEOTIDE SEQUENCE [LARGE SCALE GENOMIC DNA]</scope>
    <source>
        <strain evidence="2">MN2024</strain>
        <tissue evidence="2">Gills</tissue>
    </source>
</reference>
<evidence type="ECO:0000313" key="2">
    <source>
        <dbReference type="EMBL" id="KAL3861123.1"/>
    </source>
</evidence>
<evidence type="ECO:0000313" key="3">
    <source>
        <dbReference type="Proteomes" id="UP001634394"/>
    </source>
</evidence>
<feature type="region of interest" description="Disordered" evidence="1">
    <location>
        <begin position="1"/>
        <end position="63"/>
    </location>
</feature>
<dbReference type="AlphaFoldDB" id="A0ABD3VJA6"/>
<comment type="caution">
    <text evidence="2">The sequence shown here is derived from an EMBL/GenBank/DDBJ whole genome shotgun (WGS) entry which is preliminary data.</text>
</comment>
<keyword evidence="3" id="KW-1185">Reference proteome</keyword>
<feature type="compositionally biased region" description="Low complexity" evidence="1">
    <location>
        <begin position="106"/>
        <end position="118"/>
    </location>
</feature>
<gene>
    <name evidence="2" type="ORF">ACJMK2_007192</name>
</gene>
<dbReference type="Proteomes" id="UP001634394">
    <property type="component" value="Unassembled WGS sequence"/>
</dbReference>
<protein>
    <submittedName>
        <fullName evidence="2">Uncharacterized protein</fullName>
    </submittedName>
</protein>
<proteinExistence type="predicted"/>
<organism evidence="2 3">
    <name type="scientific">Sinanodonta woodiana</name>
    <name type="common">Chinese pond mussel</name>
    <name type="synonym">Anodonta woodiana</name>
    <dbReference type="NCBI Taxonomy" id="1069815"/>
    <lineage>
        <taxon>Eukaryota</taxon>
        <taxon>Metazoa</taxon>
        <taxon>Spiralia</taxon>
        <taxon>Lophotrochozoa</taxon>
        <taxon>Mollusca</taxon>
        <taxon>Bivalvia</taxon>
        <taxon>Autobranchia</taxon>
        <taxon>Heteroconchia</taxon>
        <taxon>Palaeoheterodonta</taxon>
        <taxon>Unionida</taxon>
        <taxon>Unionoidea</taxon>
        <taxon>Unionidae</taxon>
        <taxon>Unioninae</taxon>
        <taxon>Sinanodonta</taxon>
    </lineage>
</organism>
<accession>A0ABD3VJA6</accession>
<evidence type="ECO:0000256" key="1">
    <source>
        <dbReference type="SAM" id="MobiDB-lite"/>
    </source>
</evidence>
<dbReference type="EMBL" id="JBJQND010000011">
    <property type="protein sequence ID" value="KAL3861123.1"/>
    <property type="molecule type" value="Genomic_DNA"/>
</dbReference>
<name>A0ABD3VJA6_SINWO</name>
<sequence length="253" mass="27587">MTTSLPPPLKLTSGKRGPSGPLIVTTSDEDSSSDAEVLPQASPRASLGSRISPRYETNVTPHNSLKLDLNHGLGKIESSRGRPLSPTLQQKLAYDAYEHDHDYENAASPSGSSTASGPIYVRPPGFQHHAQEIKKDKVKKKKSLLEFREGLKKRAPTPPKIRARRGIPRKISNLRKCTAKGLLSGDDPYLVDAVSEKMFPQLTIEGARHASSLSGNSSLQLITLREGDKSVTLPSLSIEQNYSQMLSELVMNI</sequence>